<evidence type="ECO:0000313" key="3">
    <source>
        <dbReference type="EMBL" id="CAG6456506.1"/>
    </source>
</evidence>
<evidence type="ECO:0000256" key="1">
    <source>
        <dbReference type="PROSITE-ProRule" id="PRU01263"/>
    </source>
</evidence>
<feature type="domain" description="ZAD" evidence="2">
    <location>
        <begin position="4"/>
        <end position="80"/>
    </location>
</feature>
<feature type="binding site" evidence="1">
    <location>
        <position position="53"/>
    </location>
    <ligand>
        <name>Zn(2+)</name>
        <dbReference type="ChEBI" id="CHEBI:29105"/>
    </ligand>
</feature>
<dbReference type="SUPFAM" id="SSF57716">
    <property type="entry name" value="Glucocorticoid receptor-like (DNA-binding domain)"/>
    <property type="match status" value="1"/>
</dbReference>
<keyword evidence="1" id="KW-0479">Metal-binding</keyword>
<evidence type="ECO:0000259" key="2">
    <source>
        <dbReference type="PROSITE" id="PS51915"/>
    </source>
</evidence>
<reference evidence="3" key="1">
    <citation type="submission" date="2021-05" db="EMBL/GenBank/DDBJ databases">
        <authorList>
            <person name="Alioto T."/>
            <person name="Alioto T."/>
            <person name="Gomez Garrido J."/>
        </authorList>
    </citation>
    <scope>NUCLEOTIDE SEQUENCE</scope>
</reference>
<feature type="binding site" evidence="1">
    <location>
        <position position="9"/>
    </location>
    <ligand>
        <name>Zn(2+)</name>
        <dbReference type="ChEBI" id="CHEBI:29105"/>
    </ligand>
</feature>
<accession>A0A8D8F309</accession>
<dbReference type="Gene3D" id="3.40.1800.20">
    <property type="match status" value="1"/>
</dbReference>
<keyword evidence="1" id="KW-0863">Zinc-finger</keyword>
<dbReference type="EMBL" id="HBUE01031079">
    <property type="protein sequence ID" value="CAG6456506.1"/>
    <property type="molecule type" value="Transcribed_RNA"/>
</dbReference>
<dbReference type="GO" id="GO:0008270">
    <property type="term" value="F:zinc ion binding"/>
    <property type="evidence" value="ECO:0007669"/>
    <property type="project" value="UniProtKB-UniRule"/>
</dbReference>
<dbReference type="PROSITE" id="PS51915">
    <property type="entry name" value="ZAD"/>
    <property type="match status" value="1"/>
</dbReference>
<dbReference type="Pfam" id="PF07776">
    <property type="entry name" value="zf-AD"/>
    <property type="match status" value="1"/>
</dbReference>
<proteinExistence type="predicted"/>
<dbReference type="AlphaFoldDB" id="A0A8D8F309"/>
<dbReference type="InterPro" id="IPR012934">
    <property type="entry name" value="Znf_AD"/>
</dbReference>
<dbReference type="SMART" id="SM00868">
    <property type="entry name" value="zf-AD"/>
    <property type="match status" value="1"/>
</dbReference>
<organism evidence="3">
    <name type="scientific">Culex pipiens</name>
    <name type="common">House mosquito</name>
    <dbReference type="NCBI Taxonomy" id="7175"/>
    <lineage>
        <taxon>Eukaryota</taxon>
        <taxon>Metazoa</taxon>
        <taxon>Ecdysozoa</taxon>
        <taxon>Arthropoda</taxon>
        <taxon>Hexapoda</taxon>
        <taxon>Insecta</taxon>
        <taxon>Pterygota</taxon>
        <taxon>Neoptera</taxon>
        <taxon>Endopterygota</taxon>
        <taxon>Diptera</taxon>
        <taxon>Nematocera</taxon>
        <taxon>Culicoidea</taxon>
        <taxon>Culicidae</taxon>
        <taxon>Culicinae</taxon>
        <taxon>Culicini</taxon>
        <taxon>Culex</taxon>
        <taxon>Culex</taxon>
    </lineage>
</organism>
<name>A0A8D8F309_CULPI</name>
<protein>
    <submittedName>
        <fullName evidence="3">(northern house mosquito) hypothetical protein</fullName>
    </submittedName>
</protein>
<dbReference type="GO" id="GO:0005634">
    <property type="term" value="C:nucleus"/>
    <property type="evidence" value="ECO:0007669"/>
    <property type="project" value="InterPro"/>
</dbReference>
<feature type="binding site" evidence="1">
    <location>
        <position position="6"/>
    </location>
    <ligand>
        <name>Zn(2+)</name>
        <dbReference type="ChEBI" id="CHEBI:29105"/>
    </ligand>
</feature>
<keyword evidence="1" id="KW-0862">Zinc</keyword>
<sequence>MALMMCRICLRPDPMVRLSLFEGTIAGRPAAEVLAIVADVPVLAGDPFPQVCCSDCWQQLEAAFNLRELVRESSRKLGEMLAGLGADRVVVKQELEDVEEQQQDPIGTGTTWSTIVDNYEITKVEMPNPEYK</sequence>
<feature type="binding site" evidence="1">
    <location>
        <position position="56"/>
    </location>
    <ligand>
        <name>Zn(2+)</name>
        <dbReference type="ChEBI" id="CHEBI:29105"/>
    </ligand>
</feature>